<feature type="coiled-coil region" evidence="7">
    <location>
        <begin position="899"/>
        <end position="926"/>
    </location>
</feature>
<evidence type="ECO:0000256" key="5">
    <source>
        <dbReference type="ARBA" id="ARBA00022737"/>
    </source>
</evidence>
<dbReference type="GO" id="GO:0031087">
    <property type="term" value="P:deadenylation-independent decapping of nuclear-transcribed mRNA"/>
    <property type="evidence" value="ECO:0007669"/>
    <property type="project" value="InterPro"/>
</dbReference>
<dbReference type="SUPFAM" id="SSF50978">
    <property type="entry name" value="WD40 repeat-like"/>
    <property type="match status" value="1"/>
</dbReference>
<feature type="compositionally biased region" description="Basic and acidic residues" evidence="8">
    <location>
        <begin position="988"/>
        <end position="1000"/>
    </location>
</feature>
<dbReference type="PANTHER" id="PTHR15598">
    <property type="entry name" value="ENHANCER OF MRNA-DECAPPING PROTEIN 4"/>
    <property type="match status" value="1"/>
</dbReference>
<dbReference type="Pfam" id="PF16529">
    <property type="entry name" value="Ge1_WD40"/>
    <property type="match status" value="1"/>
</dbReference>
<feature type="region of interest" description="Disordered" evidence="8">
    <location>
        <begin position="641"/>
        <end position="719"/>
    </location>
</feature>
<dbReference type="InterPro" id="IPR045152">
    <property type="entry name" value="EDC4-like"/>
</dbReference>
<keyword evidence="4" id="KW-0853">WD repeat</keyword>
<dbReference type="Gene3D" id="6.10.140.270">
    <property type="match status" value="1"/>
</dbReference>
<comment type="caution">
    <text evidence="11">The sequence shown here is derived from an EMBL/GenBank/DDBJ whole genome shotgun (WGS) entry which is preliminary data.</text>
</comment>
<evidence type="ECO:0000256" key="3">
    <source>
        <dbReference type="ARBA" id="ARBA00022490"/>
    </source>
</evidence>
<dbReference type="InterPro" id="IPR032401">
    <property type="entry name" value="EDC4_WD40"/>
</dbReference>
<proteinExistence type="inferred from homology"/>
<feature type="domain" description="Enhancer of mRNA-decapping protein 4 WD40 repeat region" evidence="9">
    <location>
        <begin position="121"/>
        <end position="454"/>
    </location>
</feature>
<evidence type="ECO:0000313" key="12">
    <source>
        <dbReference type="Proteomes" id="UP000678393"/>
    </source>
</evidence>
<evidence type="ECO:0000313" key="11">
    <source>
        <dbReference type="EMBL" id="CAG5131068.1"/>
    </source>
</evidence>
<dbReference type="InterPro" id="IPR036322">
    <property type="entry name" value="WD40_repeat_dom_sf"/>
</dbReference>
<dbReference type="Proteomes" id="UP000678393">
    <property type="component" value="Unassembled WGS sequence"/>
</dbReference>
<dbReference type="PANTHER" id="PTHR15598:SF5">
    <property type="entry name" value="ENHANCER OF MRNA-DECAPPING PROTEIN 4"/>
    <property type="match status" value="1"/>
</dbReference>
<accession>A0A8S3ZSU8</accession>
<dbReference type="InterPro" id="IPR015943">
    <property type="entry name" value="WD40/YVTN_repeat-like_dom_sf"/>
</dbReference>
<evidence type="ECO:0000259" key="9">
    <source>
        <dbReference type="Pfam" id="PF16529"/>
    </source>
</evidence>
<keyword evidence="5" id="KW-0677">Repeat</keyword>
<keyword evidence="3" id="KW-0963">Cytoplasm</keyword>
<feature type="compositionally biased region" description="Acidic residues" evidence="8">
    <location>
        <begin position="832"/>
        <end position="869"/>
    </location>
</feature>
<feature type="compositionally biased region" description="Polar residues" evidence="8">
    <location>
        <begin position="658"/>
        <end position="683"/>
    </location>
</feature>
<evidence type="ECO:0000256" key="2">
    <source>
        <dbReference type="ARBA" id="ARBA00009639"/>
    </source>
</evidence>
<organism evidence="11 12">
    <name type="scientific">Candidula unifasciata</name>
    <dbReference type="NCBI Taxonomy" id="100452"/>
    <lineage>
        <taxon>Eukaryota</taxon>
        <taxon>Metazoa</taxon>
        <taxon>Spiralia</taxon>
        <taxon>Lophotrochozoa</taxon>
        <taxon>Mollusca</taxon>
        <taxon>Gastropoda</taxon>
        <taxon>Heterobranchia</taxon>
        <taxon>Euthyneura</taxon>
        <taxon>Panpulmonata</taxon>
        <taxon>Eupulmonata</taxon>
        <taxon>Stylommatophora</taxon>
        <taxon>Helicina</taxon>
        <taxon>Helicoidea</taxon>
        <taxon>Geomitridae</taxon>
        <taxon>Candidula</taxon>
    </lineage>
</organism>
<feature type="region of interest" description="Disordered" evidence="8">
    <location>
        <begin position="781"/>
        <end position="887"/>
    </location>
</feature>
<keyword evidence="6 7" id="KW-0175">Coiled coil</keyword>
<feature type="domain" description="Enhancer of mRNA-decapping protein 4 C-terminal" evidence="10">
    <location>
        <begin position="1242"/>
        <end position="1361"/>
    </location>
</feature>
<evidence type="ECO:0000256" key="4">
    <source>
        <dbReference type="ARBA" id="ARBA00022574"/>
    </source>
</evidence>
<keyword evidence="12" id="KW-1185">Reference proteome</keyword>
<evidence type="ECO:0000256" key="6">
    <source>
        <dbReference type="ARBA" id="ARBA00023054"/>
    </source>
</evidence>
<dbReference type="OrthoDB" id="21128at2759"/>
<feature type="region of interest" description="Disordered" evidence="8">
    <location>
        <begin position="973"/>
        <end position="1000"/>
    </location>
</feature>
<dbReference type="GO" id="GO:0000932">
    <property type="term" value="C:P-body"/>
    <property type="evidence" value="ECO:0007669"/>
    <property type="project" value="UniProtKB-SubCell"/>
</dbReference>
<dbReference type="Pfam" id="PF21289">
    <property type="entry name" value="EDC4_C"/>
    <property type="match status" value="1"/>
</dbReference>
<feature type="compositionally biased region" description="Basic and acidic residues" evidence="8">
    <location>
        <begin position="870"/>
        <end position="881"/>
    </location>
</feature>
<evidence type="ECO:0000256" key="7">
    <source>
        <dbReference type="SAM" id="Coils"/>
    </source>
</evidence>
<protein>
    <recommendedName>
        <fullName evidence="13">Enhancer of mRNA-decapping protein 4 WD40 repeat region domain-containing protein</fullName>
    </recommendedName>
</protein>
<name>A0A8S3ZSU8_9EUPU</name>
<sequence>MDNDDGSLVGASTDTSFSDLVRELRARAAEEDQDGAGLSTSSLLLRHSIGQDTVEITSAGDTRSASQTLTQGMRTMIGGDRHIQHINLAEDSDENGISVYSPEIEVYVAPSAGSLAEKSSGSNKVKITSVVNHVWDLKYYHGNLVAVHRDAVYMAYVIQGGAKGKNSGNVRVISRKSAHRVLLKDFAGSVVDIAFALSSDIYLAAADESGSVHVYYFTMEGDSIVSNPILHIKADSDSMEPDRTLTRIIWCPYMPEDDNEDGPDPAKMLVLLHGAQAEVWNVDIVFNKFGSHVVTSKTVNSGVMCIEPHEPGMSVVNAAFAPDGSAVAVAYTSGIVKFFLVDLYGEETDTACMHDWSPHDGHPVTSLYFLDDHKHPGVDLQLWKFALTGALHNTEIKLWSCETWACMQTITFRPPAMQPDLKLRLKSGIDLTSKYLVLSDINSRVLYVLQIYQKYDSNTVHISSLSQFSLTQPCLSFAIFDAGVKRFRHSANDSHLDEITTGELNENQEDVDEQEVRNGADSTDKVTTGVQIRMYGVHTKALQELLIRYRPESSVPFPHTSSVSSTSQEEVMRNMLSDASLDQSGTSQDLAVVSPSTPTRAAVAKTFEASSPGTPSVSQADQTLLSTSSTSSFTHVTPLREDYSGIHSPHGSVDHSTELSPGGSTFTQTPSQSRPSPGANVSLSEVPLPPVTSSEEAELATPKSTSGGNHSMNASSRGSQEVLDDMFAVNQKIIKTVAGLGNSIETVTSTGSFPVGNLRASYNDHEDRYDEDDKEVAEALGLEKEENLEEIEESVSSPPQEERKDLLWPEPPDVFTESKGIENEDTQQSVREEEEEKDFYDDENDEAEVEEIIQCLEADDEEDDVEDDVGAQRDYSKRPQRSDMSQTPVGVLNSIDLSIARIVKQLHAQQELMQQMQSELNRQREIQLQLHHHQVEQDQLQHMAVQQPSLEADISKLEDILVSRMEHSLAQHMQRETQRLQESLKASDAQRKQRDDALHENMIDEVGRTVKDTVSNVLRTEIKQTVTPALHKFVEPMKEKIHQEVAHRLTACDTLIKDNIAKAVKSRSTMDVLAAAVGDAIYQQMQQAYTDTFKSAMLPSFKSIMEKTVTDVHGIFQQGTKEYQLYMRQNMDQMLRERVATESVVSRMEAAGQKFLHNVDQMKTLVINNVKEELRGQVARAVTGIKDDILSDVRKIMKEELTSAMKEHGASISDKLTTYLRSGAATPVPLSSEEEHSKERIARELRMGRINDAFQCALSAGNLDLVVYTCEAADPYNIFAKSPCPLTQPVLLSLISQLTANLDKSFDLKMKYLEEAVMNLDAAQPMTADHIPNVLGGLIQKLRVAETHVVDARKSKSIKMLIMAASSLLS</sequence>
<comment type="similarity">
    <text evidence="2">Belongs to the WD repeat EDC4 family.</text>
</comment>
<dbReference type="Gene3D" id="1.10.220.100">
    <property type="entry name" value="conserved c-terminal region of ge- 1"/>
    <property type="match status" value="1"/>
</dbReference>
<evidence type="ECO:0000259" key="10">
    <source>
        <dbReference type="Pfam" id="PF21289"/>
    </source>
</evidence>
<evidence type="ECO:0008006" key="13">
    <source>
        <dbReference type="Google" id="ProtNLM"/>
    </source>
</evidence>
<dbReference type="InterPro" id="IPR049404">
    <property type="entry name" value="EDC4_C"/>
</dbReference>
<reference evidence="11" key="1">
    <citation type="submission" date="2021-04" db="EMBL/GenBank/DDBJ databases">
        <authorList>
            <consortium name="Molecular Ecology Group"/>
        </authorList>
    </citation>
    <scope>NUCLEOTIDE SEQUENCE</scope>
</reference>
<gene>
    <name evidence="11" type="ORF">CUNI_LOCUS16626</name>
</gene>
<evidence type="ECO:0000256" key="1">
    <source>
        <dbReference type="ARBA" id="ARBA00004201"/>
    </source>
</evidence>
<dbReference type="Gene3D" id="2.130.10.10">
    <property type="entry name" value="YVTN repeat-like/Quinoprotein amine dehydrogenase"/>
    <property type="match status" value="1"/>
</dbReference>
<comment type="subcellular location">
    <subcellularLocation>
        <location evidence="1">Cytoplasm</location>
        <location evidence="1">P-body</location>
    </subcellularLocation>
</comment>
<dbReference type="InterPro" id="IPR044938">
    <property type="entry name" value="EDC4_C_sf"/>
</dbReference>
<feature type="compositionally biased region" description="Polar residues" evidence="8">
    <location>
        <begin position="702"/>
        <end position="719"/>
    </location>
</feature>
<evidence type="ECO:0000256" key="8">
    <source>
        <dbReference type="SAM" id="MobiDB-lite"/>
    </source>
</evidence>
<dbReference type="EMBL" id="CAJHNH020004446">
    <property type="protein sequence ID" value="CAG5131068.1"/>
    <property type="molecule type" value="Genomic_DNA"/>
</dbReference>